<dbReference type="OrthoDB" id="1290607at2759"/>
<evidence type="ECO:0000256" key="5">
    <source>
        <dbReference type="ARBA" id="ARBA00022692"/>
    </source>
</evidence>
<evidence type="ECO:0000313" key="15">
    <source>
        <dbReference type="Proteomes" id="UP001149090"/>
    </source>
</evidence>
<keyword evidence="6 11" id="KW-1133">Transmembrane helix</keyword>
<evidence type="ECO:0000256" key="8">
    <source>
        <dbReference type="ARBA" id="ARBA00023054"/>
    </source>
</evidence>
<dbReference type="Pfam" id="PF25398">
    <property type="entry name" value="CUX1_N"/>
    <property type="match status" value="1"/>
</dbReference>
<evidence type="ECO:0000256" key="6">
    <source>
        <dbReference type="ARBA" id="ARBA00022989"/>
    </source>
</evidence>
<evidence type="ECO:0000313" key="14">
    <source>
        <dbReference type="EMBL" id="KAJ5066816.1"/>
    </source>
</evidence>
<dbReference type="GO" id="GO:0006891">
    <property type="term" value="P:intra-Golgi vesicle-mediated transport"/>
    <property type="evidence" value="ECO:0007669"/>
    <property type="project" value="InterPro"/>
</dbReference>
<evidence type="ECO:0000256" key="9">
    <source>
        <dbReference type="ARBA" id="ARBA00023136"/>
    </source>
</evidence>
<dbReference type="GO" id="GO:0003677">
    <property type="term" value="F:DNA binding"/>
    <property type="evidence" value="ECO:0007669"/>
    <property type="project" value="UniProtKB-KW"/>
</dbReference>
<keyword evidence="9 11" id="KW-0472">Membrane</keyword>
<evidence type="ECO:0000259" key="12">
    <source>
        <dbReference type="Pfam" id="PF08172"/>
    </source>
</evidence>
<organism evidence="14 15">
    <name type="scientific">Anaeramoeba ignava</name>
    <name type="common">Anaerobic marine amoeba</name>
    <dbReference type="NCBI Taxonomy" id="1746090"/>
    <lineage>
        <taxon>Eukaryota</taxon>
        <taxon>Metamonada</taxon>
        <taxon>Anaeramoebidae</taxon>
        <taxon>Anaeramoeba</taxon>
    </lineage>
</organism>
<dbReference type="Pfam" id="PF08172">
    <property type="entry name" value="CASP_C"/>
    <property type="match status" value="1"/>
</dbReference>
<feature type="domain" description="CASP C-terminal" evidence="12">
    <location>
        <begin position="399"/>
        <end position="666"/>
    </location>
</feature>
<sequence>MNLNQTVEQTIQIWKNFDFENKRSEFDENSLKIGEFQENSTNSRKQLSKETKNFLSLQNTEKLKKFSSLIKNYQKEIDSLTERAKFSEKSILSIYQFFSTAPDPTPILELILKEYIELEKIKENYKQNENSEKNSNSKKQLLLIEDLKNKNQQMKKDFENQLEEKKLQYELAIQELNQKLQKEQENFKLFQSNQNIEQNEIFELKTKHQQELNAKEKENEMISLDLQNAHLRISELEKNIELLKNPSNNQEDQKQLLQKISKLENNYQEKMEQINEFEEQIKELEQSTNEKEVEILEQKQKFQKEKEKYEDKIEELNLKLTSLPNEKEFSKIKKELEILKTVEFGFLNEKDFENENENEKEIQNEKGLKLLLLKKSRHLENQVTKFKVELNKKQQILENLTQQNSQLNESLNQSQNLIKKLESDLLIAQKERLKGNISTQEYENINNNNLSNQNDNNTKNSIIEIEENEKQIQSDKNEQEKNEKIQQKIVEQKKMFDIVCQQRDRFRNQLEQMENKNQELSFQYQECSKLNKRLQADNLKFYEKIKFLQNYQQTRSNPNSKINFSENIDSGLGLNSSRIENDYEKIMNRKNEQSDLIQQYKEIYDEGINPFNEFSIQERNSQYQNLHPIEKITLKASKFILSNRNARFFLFFYTILIHLITIILLFILI</sequence>
<keyword evidence="4" id="KW-0813">Transport</keyword>
<feature type="coiled-coil region" evidence="10">
    <location>
        <begin position="462"/>
        <end position="533"/>
    </location>
</feature>
<evidence type="ECO:0000256" key="7">
    <source>
        <dbReference type="ARBA" id="ARBA00023034"/>
    </source>
</evidence>
<feature type="domain" description="Cux N-terminal" evidence="13">
    <location>
        <begin position="4"/>
        <end position="113"/>
    </location>
</feature>
<keyword evidence="8 10" id="KW-0175">Coiled coil</keyword>
<feature type="coiled-coil region" evidence="10">
    <location>
        <begin position="383"/>
        <end position="431"/>
    </location>
</feature>
<comment type="similarity">
    <text evidence="2">Belongs to the CASP family.</text>
</comment>
<keyword evidence="15" id="KW-1185">Reference proteome</keyword>
<evidence type="ECO:0000256" key="4">
    <source>
        <dbReference type="ARBA" id="ARBA00022448"/>
    </source>
</evidence>
<dbReference type="AlphaFoldDB" id="A0A9Q0L5Z5"/>
<reference evidence="14" key="1">
    <citation type="submission" date="2022-10" db="EMBL/GenBank/DDBJ databases">
        <title>Novel sulphate-reducing endosymbionts in the free-living metamonad Anaeramoeba.</title>
        <authorList>
            <person name="Jerlstrom-Hultqvist J."/>
            <person name="Cepicka I."/>
            <person name="Gallot-Lavallee L."/>
            <person name="Salas-Leiva D."/>
            <person name="Curtis B.A."/>
            <person name="Zahonova K."/>
            <person name="Pipaliya S."/>
            <person name="Dacks J."/>
            <person name="Roger A.J."/>
        </authorList>
    </citation>
    <scope>NUCLEOTIDE SEQUENCE</scope>
    <source>
        <strain evidence="14">BMAN</strain>
    </source>
</reference>
<dbReference type="OMA" id="WQQEGFN"/>
<comment type="caution">
    <text evidence="14">The sequence shown here is derived from an EMBL/GenBank/DDBJ whole genome shotgun (WGS) entry which is preliminary data.</text>
</comment>
<evidence type="ECO:0000256" key="1">
    <source>
        <dbReference type="ARBA" id="ARBA00004409"/>
    </source>
</evidence>
<keyword evidence="14" id="KW-0371">Homeobox</keyword>
<name>A0A9Q0L5Z5_ANAIG</name>
<evidence type="ECO:0000256" key="3">
    <source>
        <dbReference type="ARBA" id="ARBA00018691"/>
    </source>
</evidence>
<gene>
    <name evidence="14" type="ORF">M0811_03160</name>
</gene>
<dbReference type="InterPro" id="IPR057476">
    <property type="entry name" value="Cux_N"/>
</dbReference>
<proteinExistence type="inferred from homology"/>
<keyword evidence="5 11" id="KW-0812">Transmembrane</keyword>
<dbReference type="InterPro" id="IPR012955">
    <property type="entry name" value="CASP_C"/>
</dbReference>
<keyword evidence="7" id="KW-0333">Golgi apparatus</keyword>
<evidence type="ECO:0000256" key="11">
    <source>
        <dbReference type="SAM" id="Phobius"/>
    </source>
</evidence>
<dbReference type="EMBL" id="JAPDFW010000136">
    <property type="protein sequence ID" value="KAJ5066816.1"/>
    <property type="molecule type" value="Genomic_DNA"/>
</dbReference>
<feature type="transmembrane region" description="Helical" evidence="11">
    <location>
        <begin position="648"/>
        <end position="668"/>
    </location>
</feature>
<dbReference type="Proteomes" id="UP001149090">
    <property type="component" value="Unassembled WGS sequence"/>
</dbReference>
<protein>
    <recommendedName>
        <fullName evidence="3">Protein CASP</fullName>
    </recommendedName>
</protein>
<feature type="coiled-coil region" evidence="10">
    <location>
        <begin position="63"/>
        <end position="326"/>
    </location>
</feature>
<evidence type="ECO:0000256" key="10">
    <source>
        <dbReference type="SAM" id="Coils"/>
    </source>
</evidence>
<keyword evidence="14" id="KW-0238">DNA-binding</keyword>
<comment type="subcellular location">
    <subcellularLocation>
        <location evidence="1">Golgi apparatus membrane</location>
        <topology evidence="1">Single-pass type IV membrane protein</topology>
    </subcellularLocation>
</comment>
<dbReference type="PANTHER" id="PTHR14043">
    <property type="entry name" value="CCAAT DISPLACEMENT PROTEIN-RELATED"/>
    <property type="match status" value="1"/>
</dbReference>
<dbReference type="PANTHER" id="PTHR14043:SF2">
    <property type="entry name" value="HOMEOBOX PROTEIN CUT"/>
    <property type="match status" value="1"/>
</dbReference>
<evidence type="ECO:0000259" key="13">
    <source>
        <dbReference type="Pfam" id="PF25398"/>
    </source>
</evidence>
<evidence type="ECO:0000256" key="2">
    <source>
        <dbReference type="ARBA" id="ARBA00006415"/>
    </source>
</evidence>
<dbReference type="GO" id="GO:0000139">
    <property type="term" value="C:Golgi membrane"/>
    <property type="evidence" value="ECO:0007669"/>
    <property type="project" value="UniProtKB-SubCell"/>
</dbReference>
<accession>A0A9Q0L5Z5</accession>